<dbReference type="OrthoDB" id="407410at2759"/>
<dbReference type="Pfam" id="PF01699">
    <property type="entry name" value="Na_Ca_ex"/>
    <property type="match status" value="2"/>
</dbReference>
<feature type="transmembrane region" description="Helical" evidence="8">
    <location>
        <begin position="69"/>
        <end position="87"/>
    </location>
</feature>
<feature type="transmembrane region" description="Helical" evidence="8">
    <location>
        <begin position="173"/>
        <end position="189"/>
    </location>
</feature>
<dbReference type="PANTHER" id="PTHR12266:SF0">
    <property type="entry name" value="MITOCHONDRIAL SODIUM_CALCIUM EXCHANGER PROTEIN"/>
    <property type="match status" value="1"/>
</dbReference>
<evidence type="ECO:0000256" key="2">
    <source>
        <dbReference type="ARBA" id="ARBA00022448"/>
    </source>
</evidence>
<feature type="transmembrane region" description="Helical" evidence="8">
    <location>
        <begin position="516"/>
        <end position="536"/>
    </location>
</feature>
<keyword evidence="4" id="KW-0109">Calcium transport</keyword>
<evidence type="ECO:0000256" key="6">
    <source>
        <dbReference type="ARBA" id="ARBA00022989"/>
    </source>
</evidence>
<evidence type="ECO:0000256" key="4">
    <source>
        <dbReference type="ARBA" id="ARBA00022568"/>
    </source>
</evidence>
<dbReference type="Proteomes" id="UP001153620">
    <property type="component" value="Chromosome 1"/>
</dbReference>
<proteinExistence type="predicted"/>
<feature type="transmembrane region" description="Helical" evidence="8">
    <location>
        <begin position="201"/>
        <end position="222"/>
    </location>
</feature>
<evidence type="ECO:0000256" key="3">
    <source>
        <dbReference type="ARBA" id="ARBA00022449"/>
    </source>
</evidence>
<evidence type="ECO:0000256" key="7">
    <source>
        <dbReference type="ARBA" id="ARBA00023136"/>
    </source>
</evidence>
<feature type="domain" description="Sodium/calcium exchanger membrane region" evidence="9">
    <location>
        <begin position="408"/>
        <end position="558"/>
    </location>
</feature>
<keyword evidence="11" id="KW-1185">Reference proteome</keyword>
<keyword evidence="4" id="KW-0406">Ion transport</keyword>
<gene>
    <name evidence="10" type="ORF">CHIRRI_LOCUS2800</name>
</gene>
<feature type="transmembrane region" description="Helical" evidence="8">
    <location>
        <begin position="472"/>
        <end position="495"/>
    </location>
</feature>
<feature type="transmembrane region" description="Helical" evidence="8">
    <location>
        <begin position="403"/>
        <end position="422"/>
    </location>
</feature>
<evidence type="ECO:0000256" key="8">
    <source>
        <dbReference type="SAM" id="Phobius"/>
    </source>
</evidence>
<keyword evidence="3" id="KW-0050">Antiport</keyword>
<reference evidence="10" key="1">
    <citation type="submission" date="2022-01" db="EMBL/GenBank/DDBJ databases">
        <authorList>
            <person name="King R."/>
        </authorList>
    </citation>
    <scope>NUCLEOTIDE SEQUENCE</scope>
</reference>
<dbReference type="GO" id="GO:0016020">
    <property type="term" value="C:membrane"/>
    <property type="evidence" value="ECO:0007669"/>
    <property type="project" value="UniProtKB-SubCell"/>
</dbReference>
<reference evidence="10" key="2">
    <citation type="submission" date="2022-10" db="EMBL/GenBank/DDBJ databases">
        <authorList>
            <consortium name="ENA_rothamsted_submissions"/>
            <consortium name="culmorum"/>
            <person name="King R."/>
        </authorList>
    </citation>
    <scope>NUCLEOTIDE SEQUENCE</scope>
</reference>
<sequence>MIDKFIIDNRHISNVTDPYLLPCAHVMQLNYTDRCSFISSHLECGRNVHYMDYLKFIFCTVGATNMHDYIGGFFIVCIMCVYLFITLGTTADKFFCPALAVISKMLGLSENLGGVTLLAFGNGSPDIFTSLLNTHGDTELMYTQLIGGAAFVTGFVIGIIMIMRPFKLEWKTYVRDVLFFTFAAIYIHASIHDQLYEIYEGFLTVGIYIIYLSVVIIEHFVYKRKLKQLKESSNRSSTESTDKDVQNKVEELELITEIQIRNRRDSSVILTEEITTAFKREFGEDPNEGLFQKFFKAINPVDKTDWKKAGYLGKFFMIIKAPILFLLTLIIPIVDYGEELHGWSKLLNMLNIIILPQMVLLSIHQFTFMIFGYVPLAVLVFIVSIAIDIAVYKTSRNDCPPKYHVAFAVGSFAGSILVIYNVAKEVVSVMTTVGIISDLTDSMVGLSILAWGNSVGDVFANIALAKQGYQQMAFAACFGGPMFNSLLGIGLTFIIKGIRSDNNLAHTREGAMGPNCILFLVLILLFTLFALLCTDFVCRRSIGYFCIAMYVIFLLYCLLGEFEVMHPYGTDHGMT</sequence>
<feature type="transmembrane region" description="Helical" evidence="8">
    <location>
        <begin position="370"/>
        <end position="391"/>
    </location>
</feature>
<keyword evidence="4" id="KW-0106">Calcium</keyword>
<evidence type="ECO:0000313" key="11">
    <source>
        <dbReference type="Proteomes" id="UP001153620"/>
    </source>
</evidence>
<feature type="domain" description="Sodium/calcium exchanger membrane region" evidence="9">
    <location>
        <begin position="79"/>
        <end position="216"/>
    </location>
</feature>
<organism evidence="10 11">
    <name type="scientific">Chironomus riparius</name>
    <dbReference type="NCBI Taxonomy" id="315576"/>
    <lineage>
        <taxon>Eukaryota</taxon>
        <taxon>Metazoa</taxon>
        <taxon>Ecdysozoa</taxon>
        <taxon>Arthropoda</taxon>
        <taxon>Hexapoda</taxon>
        <taxon>Insecta</taxon>
        <taxon>Pterygota</taxon>
        <taxon>Neoptera</taxon>
        <taxon>Endopterygota</taxon>
        <taxon>Diptera</taxon>
        <taxon>Nematocera</taxon>
        <taxon>Chironomoidea</taxon>
        <taxon>Chironomidae</taxon>
        <taxon>Chironominae</taxon>
        <taxon>Chironomus</taxon>
    </lineage>
</organism>
<dbReference type="InterPro" id="IPR004837">
    <property type="entry name" value="NaCa_Exmemb"/>
</dbReference>
<keyword evidence="2" id="KW-0813">Transport</keyword>
<evidence type="ECO:0000256" key="5">
    <source>
        <dbReference type="ARBA" id="ARBA00022692"/>
    </source>
</evidence>
<evidence type="ECO:0000256" key="1">
    <source>
        <dbReference type="ARBA" id="ARBA00004141"/>
    </source>
</evidence>
<dbReference type="EMBL" id="OU895877">
    <property type="protein sequence ID" value="CAG9799842.1"/>
    <property type="molecule type" value="Genomic_DNA"/>
</dbReference>
<dbReference type="AlphaFoldDB" id="A0A9N9RMK4"/>
<keyword evidence="5 8" id="KW-0812">Transmembrane</keyword>
<dbReference type="PANTHER" id="PTHR12266">
    <property type="entry name" value="NA+/CA2+ K+ INDEPENDENT EXCHANGER"/>
    <property type="match status" value="1"/>
</dbReference>
<keyword evidence="7 8" id="KW-0472">Membrane</keyword>
<comment type="subcellular location">
    <subcellularLocation>
        <location evidence="1">Membrane</location>
        <topology evidence="1">Multi-pass membrane protein</topology>
    </subcellularLocation>
</comment>
<name>A0A9N9RMK4_9DIPT</name>
<feature type="transmembrane region" description="Helical" evidence="8">
    <location>
        <begin position="346"/>
        <end position="363"/>
    </location>
</feature>
<dbReference type="GO" id="GO:0006874">
    <property type="term" value="P:intracellular calcium ion homeostasis"/>
    <property type="evidence" value="ECO:0007669"/>
    <property type="project" value="TreeGrafter"/>
</dbReference>
<evidence type="ECO:0000313" key="10">
    <source>
        <dbReference type="EMBL" id="CAG9799842.1"/>
    </source>
</evidence>
<keyword evidence="6 8" id="KW-1133">Transmembrane helix</keyword>
<dbReference type="InterPro" id="IPR044880">
    <property type="entry name" value="NCX_ion-bd_dom_sf"/>
</dbReference>
<dbReference type="Gene3D" id="1.20.1420.30">
    <property type="entry name" value="NCX, central ion-binding region"/>
    <property type="match status" value="2"/>
</dbReference>
<evidence type="ECO:0000259" key="9">
    <source>
        <dbReference type="Pfam" id="PF01699"/>
    </source>
</evidence>
<feature type="transmembrane region" description="Helical" evidence="8">
    <location>
        <begin position="315"/>
        <end position="334"/>
    </location>
</feature>
<protein>
    <recommendedName>
        <fullName evidence="9">Sodium/calcium exchanger membrane region domain-containing protein</fullName>
    </recommendedName>
</protein>
<dbReference type="GO" id="GO:0005432">
    <property type="term" value="F:calcium:sodium antiporter activity"/>
    <property type="evidence" value="ECO:0007669"/>
    <property type="project" value="TreeGrafter"/>
</dbReference>
<accession>A0A9N9RMK4</accession>
<feature type="transmembrane region" description="Helical" evidence="8">
    <location>
        <begin position="140"/>
        <end position="161"/>
    </location>
</feature>
<feature type="transmembrane region" description="Helical" evidence="8">
    <location>
        <begin position="542"/>
        <end position="559"/>
    </location>
</feature>
<dbReference type="InterPro" id="IPR051359">
    <property type="entry name" value="CaCA_antiporter"/>
</dbReference>